<evidence type="ECO:0000256" key="4">
    <source>
        <dbReference type="ARBA" id="ARBA00022679"/>
    </source>
</evidence>
<dbReference type="PANTHER" id="PTHR30040">
    <property type="entry name" value="THIAMINE BIOSYNTHESIS LIPOPROTEIN APBE"/>
    <property type="match status" value="1"/>
</dbReference>
<keyword evidence="13" id="KW-1185">Reference proteome</keyword>
<evidence type="ECO:0000256" key="6">
    <source>
        <dbReference type="ARBA" id="ARBA00022827"/>
    </source>
</evidence>
<sequence length="299" mass="33625">MIETTFRAMNSTIVLSGMNFEPQVEIKKNIIDFEQKVSRFLPDNQLAFINRSPLNVPIYLEATLADLLDRSLQLARKSAHYVHPFLGKAIMANGYTESFQEHNQPVFTESDAVHVSREPIKRISKSWIIKKENFLFDFGGFGKGYIVDNGIKQLKQKGVDHFLINAGGDLRVLGSHEVGIEHPVLMGEDMIRLTITDKAIATSGKNYRRWTKGSKEYHHLLNGRTGEPAFNGVLQASVIANTAMEAETAAKLLCILPFEKAKALLYRHFPQIAYIVYLENDQISIGGDSQLYNRLEVAG</sequence>
<keyword evidence="4 10" id="KW-0808">Transferase</keyword>
<dbReference type="EC" id="2.7.1.180" evidence="1 10"/>
<comment type="similarity">
    <text evidence="10">Belongs to the ApbE family.</text>
</comment>
<evidence type="ECO:0000256" key="5">
    <source>
        <dbReference type="ARBA" id="ARBA00022723"/>
    </source>
</evidence>
<evidence type="ECO:0000256" key="10">
    <source>
        <dbReference type="PIRNR" id="PIRNR006268"/>
    </source>
</evidence>
<dbReference type="PIRSF" id="PIRSF006268">
    <property type="entry name" value="ApbE"/>
    <property type="match status" value="1"/>
</dbReference>
<keyword evidence="3 10" id="KW-0285">Flavoprotein</keyword>
<dbReference type="PANTHER" id="PTHR30040:SF2">
    <property type="entry name" value="FAD:PROTEIN FMN TRANSFERASE"/>
    <property type="match status" value="1"/>
</dbReference>
<dbReference type="PATRIC" id="fig|285983.3.peg.1880"/>
<evidence type="ECO:0000256" key="9">
    <source>
        <dbReference type="ARBA" id="ARBA00048540"/>
    </source>
</evidence>
<dbReference type="InterPro" id="IPR003374">
    <property type="entry name" value="ApbE-like_sf"/>
</dbReference>
<dbReference type="Proteomes" id="UP000032512">
    <property type="component" value="Unassembled WGS sequence"/>
</dbReference>
<evidence type="ECO:0000256" key="1">
    <source>
        <dbReference type="ARBA" id="ARBA00011955"/>
    </source>
</evidence>
<organism evidence="12 13">
    <name type="scientific">Mesobacillus subterraneus</name>
    <dbReference type="NCBI Taxonomy" id="285983"/>
    <lineage>
        <taxon>Bacteria</taxon>
        <taxon>Bacillati</taxon>
        <taxon>Bacillota</taxon>
        <taxon>Bacilli</taxon>
        <taxon>Bacillales</taxon>
        <taxon>Bacillaceae</taxon>
        <taxon>Mesobacillus</taxon>
    </lineage>
</organism>
<evidence type="ECO:0000313" key="12">
    <source>
        <dbReference type="EMBL" id="KIY21246.1"/>
    </source>
</evidence>
<name>A0A0D6Z8C5_9BACI</name>
<comment type="catalytic activity">
    <reaction evidence="9 10">
        <text>L-threonyl-[protein] + FAD = FMN-L-threonyl-[protein] + AMP + H(+)</text>
        <dbReference type="Rhea" id="RHEA:36847"/>
        <dbReference type="Rhea" id="RHEA-COMP:11060"/>
        <dbReference type="Rhea" id="RHEA-COMP:11061"/>
        <dbReference type="ChEBI" id="CHEBI:15378"/>
        <dbReference type="ChEBI" id="CHEBI:30013"/>
        <dbReference type="ChEBI" id="CHEBI:57692"/>
        <dbReference type="ChEBI" id="CHEBI:74257"/>
        <dbReference type="ChEBI" id="CHEBI:456215"/>
        <dbReference type="EC" id="2.7.1.180"/>
    </reaction>
</comment>
<proteinExistence type="inferred from homology"/>
<feature type="binding site" evidence="11">
    <location>
        <position position="140"/>
    </location>
    <ligand>
        <name>Mg(2+)</name>
        <dbReference type="ChEBI" id="CHEBI:18420"/>
    </ligand>
</feature>
<evidence type="ECO:0000256" key="3">
    <source>
        <dbReference type="ARBA" id="ARBA00022630"/>
    </source>
</evidence>
<keyword evidence="7 10" id="KW-0460">Magnesium</keyword>
<evidence type="ECO:0000256" key="8">
    <source>
        <dbReference type="ARBA" id="ARBA00031306"/>
    </source>
</evidence>
<comment type="caution">
    <text evidence="12">The sequence shown here is derived from an EMBL/GenBank/DDBJ whole genome shotgun (WGS) entry which is preliminary data.</text>
</comment>
<dbReference type="GO" id="GO:0046872">
    <property type="term" value="F:metal ion binding"/>
    <property type="evidence" value="ECO:0007669"/>
    <property type="project" value="UniProtKB-UniRule"/>
</dbReference>
<dbReference type="EMBL" id="JXIQ01000116">
    <property type="protein sequence ID" value="KIY21246.1"/>
    <property type="molecule type" value="Genomic_DNA"/>
</dbReference>
<dbReference type="OrthoDB" id="9778595at2"/>
<dbReference type="InterPro" id="IPR024932">
    <property type="entry name" value="ApbE"/>
</dbReference>
<reference evidence="12 13" key="1">
    <citation type="submission" date="2015-01" db="EMBL/GenBank/DDBJ databases">
        <title>Draft genome sequences of the supercritical CO2 tolerant bacteria Bacillus subterraneus MITOT1 and Bacillus cereus MIT0214.</title>
        <authorList>
            <person name="Peet K.C."/>
            <person name="Thompson J.R."/>
        </authorList>
    </citation>
    <scope>NUCLEOTIDE SEQUENCE [LARGE SCALE GENOMIC DNA]</scope>
    <source>
        <strain evidence="12 13">MITOT1</strain>
    </source>
</reference>
<dbReference type="AlphaFoldDB" id="A0A0D6Z8C5"/>
<dbReference type="Gene3D" id="3.10.520.10">
    <property type="entry name" value="ApbE-like domains"/>
    <property type="match status" value="1"/>
</dbReference>
<accession>A0A0D6Z8C5</accession>
<dbReference type="RefSeq" id="WP_044394964.1">
    <property type="nucleotide sequence ID" value="NZ_JXIQ01000116.1"/>
</dbReference>
<keyword evidence="6 10" id="KW-0274">FAD</keyword>
<dbReference type="Pfam" id="PF02424">
    <property type="entry name" value="ApbE"/>
    <property type="match status" value="1"/>
</dbReference>
<evidence type="ECO:0000313" key="13">
    <source>
        <dbReference type="Proteomes" id="UP000032512"/>
    </source>
</evidence>
<comment type="cofactor">
    <cofactor evidence="11">
        <name>Mg(2+)</name>
        <dbReference type="ChEBI" id="CHEBI:18420"/>
    </cofactor>
    <cofactor evidence="11">
        <name>Mn(2+)</name>
        <dbReference type="ChEBI" id="CHEBI:29035"/>
    </cofactor>
    <text evidence="11">Magnesium. Can also use manganese.</text>
</comment>
<dbReference type="GO" id="GO:0016740">
    <property type="term" value="F:transferase activity"/>
    <property type="evidence" value="ECO:0007669"/>
    <property type="project" value="UniProtKB-UniRule"/>
</dbReference>
<dbReference type="SUPFAM" id="SSF143631">
    <property type="entry name" value="ApbE-like"/>
    <property type="match status" value="1"/>
</dbReference>
<protein>
    <recommendedName>
        <fullName evidence="2 10">FAD:protein FMN transferase</fullName>
        <ecNumber evidence="1 10">2.7.1.180</ecNumber>
    </recommendedName>
    <alternativeName>
        <fullName evidence="8 10">Flavin transferase</fullName>
    </alternativeName>
</protein>
<keyword evidence="5 10" id="KW-0479">Metal-binding</keyword>
<evidence type="ECO:0000256" key="7">
    <source>
        <dbReference type="ARBA" id="ARBA00022842"/>
    </source>
</evidence>
<gene>
    <name evidence="12" type="ORF">UB32_14790</name>
</gene>
<evidence type="ECO:0000256" key="2">
    <source>
        <dbReference type="ARBA" id="ARBA00016337"/>
    </source>
</evidence>
<evidence type="ECO:0000256" key="11">
    <source>
        <dbReference type="PIRSR" id="PIRSR006268-2"/>
    </source>
</evidence>